<dbReference type="GO" id="GO:0006730">
    <property type="term" value="P:one-carbon metabolic process"/>
    <property type="evidence" value="ECO:0007669"/>
    <property type="project" value="UniProtKB-UniRule"/>
</dbReference>
<dbReference type="InterPro" id="IPR022667">
    <property type="entry name" value="ForMFR_H4MPT_ForTrfase_N"/>
</dbReference>
<dbReference type="NCBIfam" id="NF002554">
    <property type="entry name" value="PRK02114.1"/>
    <property type="match status" value="1"/>
</dbReference>
<dbReference type="SUPFAM" id="SSF55112">
    <property type="entry name" value="Formylmethanofuran:tetrahydromethanopterin formyltransferase"/>
    <property type="match status" value="2"/>
</dbReference>
<comment type="subcellular location">
    <subcellularLocation>
        <location evidence="3">Cytoplasm</location>
    </subcellularLocation>
</comment>
<sequence>MIGRNHFDRSVSMSELNLNQIPVHDTFAEAFGVTGTRLIITAINQRWALTAAREATGYGTSVIACDAEAGIEQVLSDEETPDGRPGVAILLFAFNREALGKAIVKRIGQCVLTCATAAVFDGAPETEKDRRLPLGKQLRYFGDGFQASKVIGTTRYWRIPVMEGEFLCADMAGSFRGIAGGNLLIGGQTVTHALSAAEAAVEAMDAVPGVIMPFPGGVVRSGSKVGSRYPALRASTNDAHCPTLAPRSESHLREETGAMFEIVIDGIDETSISKAMQAGLQAAVATEGVTEISAGNYGGKLGKHHFHLRELIDKL</sequence>
<comment type="pathway">
    <text evidence="3">One-carbon metabolism; formaldehyde degradation; formate from formaldehyde (H(4)MPT route): step 4/5.</text>
</comment>
<keyword evidence="7" id="KW-1185">Reference proteome</keyword>
<dbReference type="HOGENOM" id="CLU_081314_0_0_0"/>
<evidence type="ECO:0000256" key="3">
    <source>
        <dbReference type="HAMAP-Rule" id="MF_00579"/>
    </source>
</evidence>
<comment type="subunit">
    <text evidence="3">Homotetramer.</text>
</comment>
<dbReference type="KEGG" id="pbs:Plabr_2746"/>
<keyword evidence="3 6" id="KW-0012">Acyltransferase</keyword>
<dbReference type="Proteomes" id="UP000006860">
    <property type="component" value="Chromosome"/>
</dbReference>
<gene>
    <name evidence="3" type="primary">ffsA</name>
    <name evidence="6" type="ordered locus">Plabr_2746</name>
</gene>
<organism evidence="6 7">
    <name type="scientific">Rubinisphaera brasiliensis (strain ATCC 49424 / DSM 5305 / JCM 21570 / IAM 15109 / NBRC 103401 / IFAM 1448)</name>
    <name type="common">Planctomyces brasiliensis</name>
    <dbReference type="NCBI Taxonomy" id="756272"/>
    <lineage>
        <taxon>Bacteria</taxon>
        <taxon>Pseudomonadati</taxon>
        <taxon>Planctomycetota</taxon>
        <taxon>Planctomycetia</taxon>
        <taxon>Planctomycetales</taxon>
        <taxon>Planctomycetaceae</taxon>
        <taxon>Rubinisphaera</taxon>
    </lineage>
</organism>
<comment type="function">
    <text evidence="3">Catalyzes the transfer of a formyl group from 5-formyl tetrahydromethanopterin (5-formyl-H(4)MPT) to methanofuran (MFR) to produce formylmethanofuran (formyl-MFR) and tetrahydromethanopterin (H(4)MPT).</text>
</comment>
<dbReference type="PIRSF" id="PIRSF006414">
    <property type="entry name" value="Ftr_formyl_trnsf"/>
    <property type="match status" value="1"/>
</dbReference>
<dbReference type="EC" id="2.3.1.101" evidence="3"/>
<dbReference type="EMBL" id="CP002546">
    <property type="protein sequence ID" value="ADY60346.1"/>
    <property type="molecule type" value="Genomic_DNA"/>
</dbReference>
<dbReference type="NCBIfam" id="TIGR03119">
    <property type="entry name" value="one_C_fhcD"/>
    <property type="match status" value="1"/>
</dbReference>
<keyword evidence="3" id="KW-0554">One-carbon metabolism</keyword>
<evidence type="ECO:0000256" key="2">
    <source>
        <dbReference type="ARBA" id="ARBA00022679"/>
    </source>
</evidence>
<evidence type="ECO:0000313" key="7">
    <source>
        <dbReference type="Proteomes" id="UP000006860"/>
    </source>
</evidence>
<feature type="domain" description="Formylmethanofuran: tetrahydromethanopterin formyltransferase Ftr C-terminal" evidence="5">
    <location>
        <begin position="164"/>
        <end position="311"/>
    </location>
</feature>
<dbReference type="Pfam" id="PF01913">
    <property type="entry name" value="FTR"/>
    <property type="match status" value="1"/>
</dbReference>
<feature type="domain" description="Formylmethanofuran: tetrahydromethanopterin formyltransferase Ftr N-terminal" evidence="4">
    <location>
        <begin position="17"/>
        <end position="161"/>
    </location>
</feature>
<dbReference type="AlphaFoldDB" id="F0SSN0"/>
<dbReference type="Pfam" id="PF02741">
    <property type="entry name" value="FTR_C"/>
    <property type="match status" value="1"/>
</dbReference>
<dbReference type="GO" id="GO:0030270">
    <property type="term" value="F:formylmethanofuran-tetrahydromethanopterin N-formyltransferase activity"/>
    <property type="evidence" value="ECO:0007669"/>
    <property type="project" value="UniProtKB-UniRule"/>
</dbReference>
<comment type="catalytic activity">
    <reaction evidence="3">
        <text>N-formylmethanofuran + 5,6,7,8-tetrahydromethanopterin + H(+) = N(5)-formyl-5,6,7,8-tetrahydromethanopterin + methanofuran</text>
        <dbReference type="Rhea" id="RHEA:18061"/>
        <dbReference type="ChEBI" id="CHEBI:15378"/>
        <dbReference type="ChEBI" id="CHEBI:57727"/>
        <dbReference type="ChEBI" id="CHEBI:58018"/>
        <dbReference type="ChEBI" id="CHEBI:58103"/>
        <dbReference type="ChEBI" id="CHEBI:58151"/>
        <dbReference type="EC" id="2.3.1.101"/>
    </reaction>
</comment>
<dbReference type="STRING" id="756272.Plabr_2746"/>
<dbReference type="InterPro" id="IPR002770">
    <property type="entry name" value="ForMFR_H4MPT_ForTrfase_C"/>
</dbReference>
<dbReference type="HAMAP" id="MF_00579">
    <property type="entry name" value="FTR"/>
    <property type="match status" value="1"/>
</dbReference>
<evidence type="ECO:0000259" key="5">
    <source>
        <dbReference type="Pfam" id="PF02741"/>
    </source>
</evidence>
<proteinExistence type="inferred from homology"/>
<evidence type="ECO:0000259" key="4">
    <source>
        <dbReference type="Pfam" id="PF01913"/>
    </source>
</evidence>
<dbReference type="GO" id="GO:0005737">
    <property type="term" value="C:cytoplasm"/>
    <property type="evidence" value="ECO:0007669"/>
    <property type="project" value="UniProtKB-SubCell"/>
</dbReference>
<dbReference type="eggNOG" id="COG2037">
    <property type="taxonomic scope" value="Bacteria"/>
</dbReference>
<evidence type="ECO:0000256" key="1">
    <source>
        <dbReference type="ARBA" id="ARBA00006770"/>
    </source>
</evidence>
<name>F0SSN0_RUBBR</name>
<protein>
    <recommendedName>
        <fullName evidence="3">Formylmethanofuran--tetrahydromethanopterin formyltransferase</fullName>
        <shortName evidence="3">Ftr</shortName>
        <ecNumber evidence="3">2.3.1.101</ecNumber>
    </recommendedName>
    <alternativeName>
        <fullName evidence="3">H4MPT formyltransferase</fullName>
    </alternativeName>
</protein>
<dbReference type="GO" id="GO:0046294">
    <property type="term" value="P:formaldehyde catabolic process"/>
    <property type="evidence" value="ECO:0007669"/>
    <property type="project" value="UniProtKB-UniRule"/>
</dbReference>
<evidence type="ECO:0000313" key="6">
    <source>
        <dbReference type="EMBL" id="ADY60346.1"/>
    </source>
</evidence>
<reference evidence="7" key="1">
    <citation type="submission" date="2011-02" db="EMBL/GenBank/DDBJ databases">
        <title>The complete genome of Planctomyces brasiliensis DSM 5305.</title>
        <authorList>
            <person name="Lucas S."/>
            <person name="Copeland A."/>
            <person name="Lapidus A."/>
            <person name="Bruce D."/>
            <person name="Goodwin L."/>
            <person name="Pitluck S."/>
            <person name="Kyrpides N."/>
            <person name="Mavromatis K."/>
            <person name="Pagani I."/>
            <person name="Ivanova N."/>
            <person name="Ovchinnikova G."/>
            <person name="Lu M."/>
            <person name="Detter J.C."/>
            <person name="Han C."/>
            <person name="Land M."/>
            <person name="Hauser L."/>
            <person name="Markowitz V."/>
            <person name="Cheng J.-F."/>
            <person name="Hugenholtz P."/>
            <person name="Woyke T."/>
            <person name="Wu D."/>
            <person name="Tindall B."/>
            <person name="Pomrenke H.G."/>
            <person name="Brambilla E."/>
            <person name="Klenk H.-P."/>
            <person name="Eisen J.A."/>
        </authorList>
    </citation>
    <scope>NUCLEOTIDE SEQUENCE [LARGE SCALE GENOMIC DNA]</scope>
    <source>
        <strain evidence="7">ATCC 49424 / DSM 5305 / JCM 21570 / NBRC 103401 / IFAM 1448</strain>
    </source>
</reference>
<comment type="similarity">
    <text evidence="1 3">Belongs to the FTR family.</text>
</comment>
<keyword evidence="2 3" id="KW-0808">Transferase</keyword>
<dbReference type="UniPathway" id="UPA00562">
    <property type="reaction ID" value="UER00704"/>
</dbReference>
<dbReference type="Gene3D" id="3.30.70.520">
    <property type="match status" value="2"/>
</dbReference>
<keyword evidence="3" id="KW-0963">Cytoplasm</keyword>
<dbReference type="InterPro" id="IPR023447">
    <property type="entry name" value="ForMFR_H4MPT_ForTrfase_fd-like"/>
</dbReference>
<dbReference type="InterPro" id="IPR014053">
    <property type="entry name" value="ForMFR_H4MPT_ForTrfase"/>
</dbReference>
<accession>F0SSN0</accession>